<keyword evidence="4" id="KW-1185">Reference proteome</keyword>
<geneLocation type="plasmid" evidence="3">
    <name>pgw6_1</name>
</geneLocation>
<keyword evidence="1" id="KW-0614">Plasmid</keyword>
<protein>
    <submittedName>
        <fullName evidence="1">Uncharacterized protein</fullName>
    </submittedName>
</protein>
<sequence length="95" mass="10575">MANKRNTGLTEFVRREAFESTEAEVLSRPDPAAVRLLGRLAFEKDYLGKGTPHPSAPDETREQRTICPILGSLTNSRTLFARGQGRVGDEGHWVH</sequence>
<reference evidence="1 3" key="1">
    <citation type="submission" date="2018-11" db="EMBL/GenBank/DDBJ databases">
        <title>Genome squencing of methanotrophic bacteria isolated from alkaline groundwater in Korea.</title>
        <authorList>
            <person name="Nguyen L.N."/>
        </authorList>
    </citation>
    <scope>NUCLEOTIDE SEQUENCE [LARGE SCALE GENOMIC DNA]</scope>
    <source>
        <strain evidence="1 3">GW6</strain>
        <plasmid evidence="1">pGW6_1</plasmid>
        <plasmid evidence="3">pgw6_1</plasmid>
    </source>
</reference>
<dbReference type="RefSeq" id="WP_124740360.1">
    <property type="nucleotide sequence ID" value="NZ_CP034087.1"/>
</dbReference>
<dbReference type="AlphaFoldDB" id="A0A3G8MAD6"/>
<proteinExistence type="predicted"/>
<dbReference type="Proteomes" id="UP000273982">
    <property type="component" value="Plasmid pGW6_1"/>
</dbReference>
<dbReference type="Proteomes" id="UP000424673">
    <property type="component" value="Plasmid unnamed1"/>
</dbReference>
<dbReference type="KEGG" id="mros:EHO51_18645"/>
<dbReference type="EMBL" id="CP034087">
    <property type="protein sequence ID" value="AZG78851.1"/>
    <property type="molecule type" value="Genomic_DNA"/>
</dbReference>
<geneLocation type="plasmid" evidence="2 4">
    <name>unnamed1</name>
</geneLocation>
<evidence type="ECO:0000313" key="4">
    <source>
        <dbReference type="Proteomes" id="UP000424673"/>
    </source>
</evidence>
<gene>
    <name evidence="1" type="ORF">EHO51_18645</name>
    <name evidence="2" type="ORF">F7D13_17290</name>
</gene>
<organism evidence="1 3">
    <name type="scientific">Methylocystis rosea</name>
    <dbReference type="NCBI Taxonomy" id="173366"/>
    <lineage>
        <taxon>Bacteria</taxon>
        <taxon>Pseudomonadati</taxon>
        <taxon>Pseudomonadota</taxon>
        <taxon>Alphaproteobacteria</taxon>
        <taxon>Hyphomicrobiales</taxon>
        <taxon>Methylocystaceae</taxon>
        <taxon>Methylocystis</taxon>
    </lineage>
</organism>
<reference evidence="2 4" key="2">
    <citation type="journal article" date="2021" name="AMB Express">
        <title>Isolation and characterisation of Methylocystis spp. for poly-3-hydroxybutyrate production using waste methane feedstocks.</title>
        <authorList>
            <person name="Rumah B.L."/>
            <person name="Stead C.E."/>
            <person name="Claxton Stevens B.H."/>
            <person name="Minton N.P."/>
            <person name="Grosse-Honebrink A."/>
            <person name="Zhang Y."/>
        </authorList>
    </citation>
    <scope>NUCLEOTIDE SEQUENCE [LARGE SCALE GENOMIC DNA]</scope>
    <source>
        <strain evidence="2 4">BRCS1</strain>
        <plasmid evidence="2 4">unnamed1</plasmid>
    </source>
</reference>
<accession>A0A3G8MAD6</accession>
<geneLocation type="plasmid" evidence="1">
    <name>pGW6_1</name>
</geneLocation>
<evidence type="ECO:0000313" key="3">
    <source>
        <dbReference type="Proteomes" id="UP000273982"/>
    </source>
</evidence>
<evidence type="ECO:0000313" key="2">
    <source>
        <dbReference type="EMBL" id="QGM95842.1"/>
    </source>
</evidence>
<dbReference type="EMBL" id="CP044329">
    <property type="protein sequence ID" value="QGM95842.1"/>
    <property type="molecule type" value="Genomic_DNA"/>
</dbReference>
<evidence type="ECO:0000313" key="1">
    <source>
        <dbReference type="EMBL" id="AZG78851.1"/>
    </source>
</evidence>
<name>A0A3G8MAD6_9HYPH</name>